<name>A0ABT8KVB0_9BACT</name>
<keyword evidence="1" id="KW-1133">Transmembrane helix</keyword>
<feature type="transmembrane region" description="Helical" evidence="1">
    <location>
        <begin position="43"/>
        <end position="66"/>
    </location>
</feature>
<evidence type="ECO:0008006" key="4">
    <source>
        <dbReference type="Google" id="ProtNLM"/>
    </source>
</evidence>
<protein>
    <recommendedName>
        <fullName evidence="4">2TM domain-containing protein</fullName>
    </recommendedName>
</protein>
<comment type="caution">
    <text evidence="2">The sequence shown here is derived from an EMBL/GenBank/DDBJ whole genome shotgun (WGS) entry which is preliminary data.</text>
</comment>
<keyword evidence="1" id="KW-0472">Membrane</keyword>
<gene>
    <name evidence="2" type="ORF">QQ008_18580</name>
</gene>
<evidence type="ECO:0000256" key="1">
    <source>
        <dbReference type="SAM" id="Phobius"/>
    </source>
</evidence>
<reference evidence="2" key="1">
    <citation type="submission" date="2023-06" db="EMBL/GenBank/DDBJ databases">
        <title>Genomic of Parafulvivirga corallium.</title>
        <authorList>
            <person name="Wang G."/>
        </authorList>
    </citation>
    <scope>NUCLEOTIDE SEQUENCE</scope>
    <source>
        <strain evidence="2">BMA10</strain>
    </source>
</reference>
<dbReference type="Proteomes" id="UP001172082">
    <property type="component" value="Unassembled WGS sequence"/>
</dbReference>
<feature type="transmembrane region" description="Helical" evidence="1">
    <location>
        <begin position="72"/>
        <end position="90"/>
    </location>
</feature>
<dbReference type="EMBL" id="JAUJEA010000007">
    <property type="protein sequence ID" value="MDN5203400.1"/>
    <property type="molecule type" value="Genomic_DNA"/>
</dbReference>
<proteinExistence type="predicted"/>
<sequence>MNLQDLQQQWGNQYSGQGNQNDLVIRLFKESRQSKISHALNKLIFFNILFMLFNLIVIIYSWLVLIENLSNLPIAIPALLMLVLSKIVFYKNVWQLEGLSKINYSEPIIKLQKAIEKLKIRRIKHNRFIFIFCNLYFWLMITLVFQWDLSLLIPAIWVKAPIVVIIHVGMLVIWFPLAFWLLKKYDNVNGDSKFWAKMERESFLTDQSVNFSLNNVLSFLKEIEGFEKEEDNQEKT</sequence>
<organism evidence="2 3">
    <name type="scientific">Splendidivirga corallicola</name>
    <dbReference type="NCBI Taxonomy" id="3051826"/>
    <lineage>
        <taxon>Bacteria</taxon>
        <taxon>Pseudomonadati</taxon>
        <taxon>Bacteroidota</taxon>
        <taxon>Cytophagia</taxon>
        <taxon>Cytophagales</taxon>
        <taxon>Splendidivirgaceae</taxon>
        <taxon>Splendidivirga</taxon>
    </lineage>
</organism>
<feature type="transmembrane region" description="Helical" evidence="1">
    <location>
        <begin position="162"/>
        <end position="182"/>
    </location>
</feature>
<evidence type="ECO:0000313" key="2">
    <source>
        <dbReference type="EMBL" id="MDN5203400.1"/>
    </source>
</evidence>
<feature type="transmembrane region" description="Helical" evidence="1">
    <location>
        <begin position="128"/>
        <end position="147"/>
    </location>
</feature>
<keyword evidence="3" id="KW-1185">Reference proteome</keyword>
<evidence type="ECO:0000313" key="3">
    <source>
        <dbReference type="Proteomes" id="UP001172082"/>
    </source>
</evidence>
<keyword evidence="1" id="KW-0812">Transmembrane</keyword>
<accession>A0ABT8KVB0</accession>
<dbReference type="RefSeq" id="WP_346753423.1">
    <property type="nucleotide sequence ID" value="NZ_JAUJEA010000007.1"/>
</dbReference>